<dbReference type="PROSITE" id="PS51371">
    <property type="entry name" value="CBS"/>
    <property type="match status" value="2"/>
</dbReference>
<evidence type="ECO:0000313" key="6">
    <source>
        <dbReference type="Proteomes" id="UP000198775"/>
    </source>
</evidence>
<feature type="compositionally biased region" description="Low complexity" evidence="3">
    <location>
        <begin position="39"/>
        <end position="57"/>
    </location>
</feature>
<dbReference type="SMART" id="SM00116">
    <property type="entry name" value="CBS"/>
    <property type="match status" value="2"/>
</dbReference>
<dbReference type="Proteomes" id="UP000198775">
    <property type="component" value="Unassembled WGS sequence"/>
</dbReference>
<organism evidence="5 6">
    <name type="scientific">Halorientalis persicus</name>
    <dbReference type="NCBI Taxonomy" id="1367881"/>
    <lineage>
        <taxon>Archaea</taxon>
        <taxon>Methanobacteriati</taxon>
        <taxon>Methanobacteriota</taxon>
        <taxon>Stenosarchaea group</taxon>
        <taxon>Halobacteria</taxon>
        <taxon>Halobacteriales</taxon>
        <taxon>Haloarculaceae</taxon>
        <taxon>Halorientalis</taxon>
    </lineage>
</organism>
<feature type="region of interest" description="Disordered" evidence="3">
    <location>
        <begin position="1"/>
        <end position="75"/>
    </location>
</feature>
<dbReference type="PANTHER" id="PTHR43080:SF2">
    <property type="entry name" value="CBS DOMAIN-CONTAINING PROTEIN"/>
    <property type="match status" value="1"/>
</dbReference>
<dbReference type="Pfam" id="PF00571">
    <property type="entry name" value="CBS"/>
    <property type="match status" value="2"/>
</dbReference>
<feature type="compositionally biased region" description="Low complexity" evidence="3">
    <location>
        <begin position="1"/>
        <end position="18"/>
    </location>
</feature>
<evidence type="ECO:0000259" key="4">
    <source>
        <dbReference type="PROSITE" id="PS51371"/>
    </source>
</evidence>
<feature type="domain" description="CBS" evidence="4">
    <location>
        <begin position="75"/>
        <end position="132"/>
    </location>
</feature>
<dbReference type="PANTHER" id="PTHR43080">
    <property type="entry name" value="CBS DOMAIN-CONTAINING PROTEIN CBSX3, MITOCHONDRIAL"/>
    <property type="match status" value="1"/>
</dbReference>
<feature type="domain" description="CBS" evidence="4">
    <location>
        <begin position="141"/>
        <end position="198"/>
    </location>
</feature>
<dbReference type="InterPro" id="IPR046342">
    <property type="entry name" value="CBS_dom_sf"/>
</dbReference>
<dbReference type="SUPFAM" id="SSF54631">
    <property type="entry name" value="CBS-domain pair"/>
    <property type="match status" value="1"/>
</dbReference>
<evidence type="ECO:0000256" key="2">
    <source>
        <dbReference type="PROSITE-ProRule" id="PRU00703"/>
    </source>
</evidence>
<keyword evidence="1 2" id="KW-0129">CBS domain</keyword>
<protein>
    <submittedName>
        <fullName evidence="5">CBS domain-containing protein</fullName>
    </submittedName>
</protein>
<dbReference type="Gene3D" id="3.10.580.10">
    <property type="entry name" value="CBS-domain"/>
    <property type="match status" value="1"/>
</dbReference>
<evidence type="ECO:0000256" key="1">
    <source>
        <dbReference type="ARBA" id="ARBA00023122"/>
    </source>
</evidence>
<dbReference type="InterPro" id="IPR000644">
    <property type="entry name" value="CBS_dom"/>
</dbReference>
<dbReference type="InterPro" id="IPR051257">
    <property type="entry name" value="Diverse_CBS-Domain"/>
</dbReference>
<name>A0A1H8SH69_9EURY</name>
<dbReference type="AlphaFoldDB" id="A0A1H8SH69"/>
<keyword evidence="6" id="KW-1185">Reference proteome</keyword>
<evidence type="ECO:0000256" key="3">
    <source>
        <dbReference type="SAM" id="MobiDB-lite"/>
    </source>
</evidence>
<dbReference type="EMBL" id="FOCX01000019">
    <property type="protein sequence ID" value="SEO77533.1"/>
    <property type="molecule type" value="Genomic_DNA"/>
</dbReference>
<feature type="compositionally biased region" description="Polar residues" evidence="3">
    <location>
        <begin position="19"/>
        <end position="28"/>
    </location>
</feature>
<gene>
    <name evidence="5" type="ORF">SAMN05216388_101913</name>
</gene>
<proteinExistence type="predicted"/>
<reference evidence="6" key="1">
    <citation type="submission" date="2016-10" db="EMBL/GenBank/DDBJ databases">
        <authorList>
            <person name="Varghese N."/>
            <person name="Submissions S."/>
        </authorList>
    </citation>
    <scope>NUCLEOTIDE SEQUENCE [LARGE SCALE GENOMIC DNA]</scope>
    <source>
        <strain evidence="6">IBRC-M 10043</strain>
    </source>
</reference>
<evidence type="ECO:0000313" key="5">
    <source>
        <dbReference type="EMBL" id="SEO77533.1"/>
    </source>
</evidence>
<sequence length="210" mass="21874">MQPGSGQQSLGHQQQRTQPPQSGAQVGTQGAGQHGQFTQQASLAQSAPAAGASGMGAPPQPRRTRLSPSSVEDVVSTDLVTATRDTPLATVAAMMNENDVGCVIVVEDDEETPIGVLTDRKIALAVESEPEIGKRTAEELVSSDLLTGRTDMTVFEALDKLKQAGVRRLPIVDEAGTLTGIVTLDDLLVLLGTNLGDAADIIAAQTTRHS</sequence>
<accession>A0A1H8SH69</accession>